<dbReference type="NCBIfam" id="NF010061">
    <property type="entry name" value="PRK13538.1"/>
    <property type="match status" value="1"/>
</dbReference>
<sequence>MTLLLQTVDLCCERDGRRLVDQLNLTVEEGQIHQIEGPNGSGKTSLLRILSGLSSRYSGNLHWRGKAMSRVRAEYLAELTYLGHSSGVKAVLTPRENLMWHAALRGLVDDTAQALVMTALDKVGLYGYEDAACFTLSAGQQRRVALARLFLGQSALWILDEPFTAIDKHGVGELEYWIADYAKSGGAVVLTTHHELNIDHAIQRVLLGGT</sequence>
<dbReference type="InterPro" id="IPR003439">
    <property type="entry name" value="ABC_transporter-like_ATP-bd"/>
</dbReference>
<evidence type="ECO:0000313" key="8">
    <source>
        <dbReference type="EMBL" id="EAW31386.1"/>
    </source>
</evidence>
<proteinExistence type="predicted"/>
<dbReference type="InterPro" id="IPR017871">
    <property type="entry name" value="ABC_transporter-like_CS"/>
</dbReference>
<evidence type="ECO:0000313" key="9">
    <source>
        <dbReference type="Proteomes" id="UP000004931"/>
    </source>
</evidence>
<evidence type="ECO:0000256" key="2">
    <source>
        <dbReference type="ARBA" id="ARBA00022741"/>
    </source>
</evidence>
<dbReference type="SMART" id="SM00382">
    <property type="entry name" value="AAA"/>
    <property type="match status" value="1"/>
</dbReference>
<evidence type="ECO:0000256" key="6">
    <source>
        <dbReference type="ARBA" id="ARBA00023136"/>
    </source>
</evidence>
<keyword evidence="1" id="KW-0813">Transport</keyword>
<dbReference type="OrthoDB" id="9800654at2"/>
<dbReference type="Pfam" id="PF00005">
    <property type="entry name" value="ABC_tran"/>
    <property type="match status" value="1"/>
</dbReference>
<dbReference type="eggNOG" id="COG4133">
    <property type="taxonomic scope" value="Bacteria"/>
</dbReference>
<evidence type="ECO:0000256" key="1">
    <source>
        <dbReference type="ARBA" id="ARBA00022448"/>
    </source>
</evidence>
<dbReference type="GO" id="GO:0016887">
    <property type="term" value="F:ATP hydrolysis activity"/>
    <property type="evidence" value="ECO:0007669"/>
    <property type="project" value="InterPro"/>
</dbReference>
<keyword evidence="4" id="KW-0067">ATP-binding</keyword>
<dbReference type="GO" id="GO:0017004">
    <property type="term" value="P:cytochrome complex assembly"/>
    <property type="evidence" value="ECO:0007669"/>
    <property type="project" value="UniProtKB-KW"/>
</dbReference>
<keyword evidence="6" id="KW-0472">Membrane</keyword>
<dbReference type="STRING" id="247633.GP2143_07549"/>
<accession>A0YC67</accession>
<evidence type="ECO:0000256" key="3">
    <source>
        <dbReference type="ARBA" id="ARBA00022748"/>
    </source>
</evidence>
<keyword evidence="3" id="KW-0201">Cytochrome c-type biogenesis</keyword>
<gene>
    <name evidence="8" type="ORF">GP2143_07549</name>
</gene>
<dbReference type="Gene3D" id="3.40.50.300">
    <property type="entry name" value="P-loop containing nucleotide triphosphate hydrolases"/>
    <property type="match status" value="1"/>
</dbReference>
<dbReference type="PROSITE" id="PS00211">
    <property type="entry name" value="ABC_TRANSPORTER_1"/>
    <property type="match status" value="1"/>
</dbReference>
<organism evidence="8 9">
    <name type="scientific">marine gamma proteobacterium HTCC2143</name>
    <dbReference type="NCBI Taxonomy" id="247633"/>
    <lineage>
        <taxon>Bacteria</taxon>
        <taxon>Pseudomonadati</taxon>
        <taxon>Pseudomonadota</taxon>
        <taxon>Gammaproteobacteria</taxon>
        <taxon>Cellvibrionales</taxon>
        <taxon>Spongiibacteraceae</taxon>
        <taxon>BD1-7 clade</taxon>
    </lineage>
</organism>
<evidence type="ECO:0000256" key="4">
    <source>
        <dbReference type="ARBA" id="ARBA00022840"/>
    </source>
</evidence>
<reference evidence="8 9" key="1">
    <citation type="journal article" date="2010" name="J. Bacteriol.">
        <title>Genome sequence of the oligotrophic marine Gammaproteobacterium HTCC2143, isolated from the Oregon Coast.</title>
        <authorList>
            <person name="Oh H.M."/>
            <person name="Kang I."/>
            <person name="Ferriera S."/>
            <person name="Giovannoni S.J."/>
            <person name="Cho J.C."/>
        </authorList>
    </citation>
    <scope>NUCLEOTIDE SEQUENCE [LARGE SCALE GENOMIC DNA]</scope>
    <source>
        <strain evidence="8 9">HTCC2143</strain>
    </source>
</reference>
<dbReference type="Proteomes" id="UP000004931">
    <property type="component" value="Unassembled WGS sequence"/>
</dbReference>
<keyword evidence="2" id="KW-0547">Nucleotide-binding</keyword>
<dbReference type="InterPro" id="IPR003593">
    <property type="entry name" value="AAA+_ATPase"/>
</dbReference>
<dbReference type="AlphaFoldDB" id="A0YC67"/>
<feature type="domain" description="ABC transporter" evidence="7">
    <location>
        <begin position="5"/>
        <end position="210"/>
    </location>
</feature>
<dbReference type="PANTHER" id="PTHR43499">
    <property type="entry name" value="ABC TRANSPORTER I FAMILY MEMBER 1"/>
    <property type="match status" value="1"/>
</dbReference>
<dbReference type="InterPro" id="IPR005895">
    <property type="entry name" value="ABC_transptr_haem_export_CcmA"/>
</dbReference>
<protein>
    <submittedName>
        <fullName evidence="8">Heme exporter protein CcmA</fullName>
    </submittedName>
</protein>
<dbReference type="InterPro" id="IPR027417">
    <property type="entry name" value="P-loop_NTPase"/>
</dbReference>
<dbReference type="EMBL" id="AAVT01000003">
    <property type="protein sequence ID" value="EAW31386.1"/>
    <property type="molecule type" value="Genomic_DNA"/>
</dbReference>
<dbReference type="GO" id="GO:0005524">
    <property type="term" value="F:ATP binding"/>
    <property type="evidence" value="ECO:0007669"/>
    <property type="project" value="UniProtKB-KW"/>
</dbReference>
<keyword evidence="9" id="KW-1185">Reference proteome</keyword>
<evidence type="ECO:0000259" key="7">
    <source>
        <dbReference type="PROSITE" id="PS50893"/>
    </source>
</evidence>
<comment type="caution">
    <text evidence="8">The sequence shown here is derived from an EMBL/GenBank/DDBJ whole genome shotgun (WGS) entry which is preliminary data.</text>
</comment>
<dbReference type="GO" id="GO:0022857">
    <property type="term" value="F:transmembrane transporter activity"/>
    <property type="evidence" value="ECO:0007669"/>
    <property type="project" value="InterPro"/>
</dbReference>
<keyword evidence="5" id="KW-1278">Translocase</keyword>
<dbReference type="PANTHER" id="PTHR43499:SF1">
    <property type="entry name" value="ABC TRANSPORTER I FAMILY MEMBER 1"/>
    <property type="match status" value="1"/>
</dbReference>
<dbReference type="SUPFAM" id="SSF52540">
    <property type="entry name" value="P-loop containing nucleoside triphosphate hydrolases"/>
    <property type="match status" value="1"/>
</dbReference>
<dbReference type="NCBIfam" id="TIGR01189">
    <property type="entry name" value="ccmA"/>
    <property type="match status" value="1"/>
</dbReference>
<dbReference type="PROSITE" id="PS50893">
    <property type="entry name" value="ABC_TRANSPORTER_2"/>
    <property type="match status" value="1"/>
</dbReference>
<evidence type="ECO:0000256" key="5">
    <source>
        <dbReference type="ARBA" id="ARBA00022967"/>
    </source>
</evidence>
<name>A0YC67_9GAMM</name>